<proteinExistence type="predicted"/>
<sequence>MTGPDAYQRELARVVGEAARRHRERLDELAAVMPVGATLCVHDEPSSSDGCAFTIRAKVHVLAAGEGCDEPVRRAQYGPMTAEIQAQMIREAPNVDG</sequence>
<name>A0ABY5Z6U2_9ACTN</name>
<organism evidence="1 2">
    <name type="scientific">Dactylosporangium roseum</name>
    <dbReference type="NCBI Taxonomy" id="47989"/>
    <lineage>
        <taxon>Bacteria</taxon>
        <taxon>Bacillati</taxon>
        <taxon>Actinomycetota</taxon>
        <taxon>Actinomycetes</taxon>
        <taxon>Micromonosporales</taxon>
        <taxon>Micromonosporaceae</taxon>
        <taxon>Dactylosporangium</taxon>
    </lineage>
</organism>
<dbReference type="RefSeq" id="WP_260727114.1">
    <property type="nucleotide sequence ID" value="NZ_BAAABS010000033.1"/>
</dbReference>
<keyword evidence="2" id="KW-1185">Reference proteome</keyword>
<dbReference type="EMBL" id="CP073721">
    <property type="protein sequence ID" value="UWZ37751.1"/>
    <property type="molecule type" value="Genomic_DNA"/>
</dbReference>
<evidence type="ECO:0000313" key="1">
    <source>
        <dbReference type="EMBL" id="UWZ37751.1"/>
    </source>
</evidence>
<gene>
    <name evidence="1" type="ORF">Drose_05635</name>
</gene>
<accession>A0ABY5Z6U2</accession>
<reference evidence="1" key="1">
    <citation type="submission" date="2021-04" db="EMBL/GenBank/DDBJ databases">
        <title>Biosynthetic gene clusters of Dactylosporangioum roseum.</title>
        <authorList>
            <person name="Hartkoorn R.C."/>
            <person name="Beaudoing E."/>
            <person name="Hot D."/>
            <person name="Moureu S."/>
        </authorList>
    </citation>
    <scope>NUCLEOTIDE SEQUENCE</scope>
    <source>
        <strain evidence="1">NRRL B-16295</strain>
    </source>
</reference>
<evidence type="ECO:0000313" key="2">
    <source>
        <dbReference type="Proteomes" id="UP001058271"/>
    </source>
</evidence>
<dbReference type="Proteomes" id="UP001058271">
    <property type="component" value="Chromosome"/>
</dbReference>
<protein>
    <submittedName>
        <fullName evidence="1">Uncharacterized protein</fullName>
    </submittedName>
</protein>